<accession>A0AAJ6YJQ7</accession>
<dbReference type="SUPFAM" id="SSF48371">
    <property type="entry name" value="ARM repeat"/>
    <property type="match status" value="1"/>
</dbReference>
<evidence type="ECO:0000256" key="1">
    <source>
        <dbReference type="SAM" id="MobiDB-lite"/>
    </source>
</evidence>
<reference evidence="3" key="1">
    <citation type="submission" date="2025-08" db="UniProtKB">
        <authorList>
            <consortium name="RefSeq"/>
        </authorList>
    </citation>
    <scope>IDENTIFICATION</scope>
</reference>
<dbReference type="InterPro" id="IPR011989">
    <property type="entry name" value="ARM-like"/>
</dbReference>
<dbReference type="Gene3D" id="1.25.10.10">
    <property type="entry name" value="Leucine-rich Repeat Variant"/>
    <property type="match status" value="1"/>
</dbReference>
<name>A0AAJ6YJQ7_9HYME</name>
<dbReference type="RefSeq" id="XP_011499329.1">
    <property type="nucleotide sequence ID" value="XM_011501027.1"/>
</dbReference>
<dbReference type="GO" id="GO:0000774">
    <property type="term" value="F:adenyl-nucleotide exchange factor activity"/>
    <property type="evidence" value="ECO:0007669"/>
    <property type="project" value="TreeGrafter"/>
</dbReference>
<dbReference type="PANTHER" id="PTHR19316:SF18">
    <property type="entry name" value="HSP70-BINDING PROTEIN 1"/>
    <property type="match status" value="1"/>
</dbReference>
<dbReference type="AlphaFoldDB" id="A0AAJ6YJQ7"/>
<feature type="region of interest" description="Disordered" evidence="1">
    <location>
        <begin position="1"/>
        <end position="42"/>
    </location>
</feature>
<dbReference type="GO" id="GO:0005783">
    <property type="term" value="C:endoplasmic reticulum"/>
    <property type="evidence" value="ECO:0007669"/>
    <property type="project" value="TreeGrafter"/>
</dbReference>
<dbReference type="GeneID" id="105363360"/>
<dbReference type="InterPro" id="IPR050693">
    <property type="entry name" value="Hsp70_NEF-Inhibitors"/>
</dbReference>
<dbReference type="Proteomes" id="UP000695007">
    <property type="component" value="Unplaced"/>
</dbReference>
<keyword evidence="2" id="KW-1185">Reference proteome</keyword>
<dbReference type="InterPro" id="IPR016024">
    <property type="entry name" value="ARM-type_fold"/>
</dbReference>
<protein>
    <submittedName>
        <fullName evidence="3">Hsp70-binding protein 1-like</fullName>
    </submittedName>
</protein>
<organism evidence="2 3">
    <name type="scientific">Ceratosolen solmsi marchali</name>
    <dbReference type="NCBI Taxonomy" id="326594"/>
    <lineage>
        <taxon>Eukaryota</taxon>
        <taxon>Metazoa</taxon>
        <taxon>Ecdysozoa</taxon>
        <taxon>Arthropoda</taxon>
        <taxon>Hexapoda</taxon>
        <taxon>Insecta</taxon>
        <taxon>Pterygota</taxon>
        <taxon>Neoptera</taxon>
        <taxon>Endopterygota</taxon>
        <taxon>Hymenoptera</taxon>
        <taxon>Apocrita</taxon>
        <taxon>Proctotrupomorpha</taxon>
        <taxon>Chalcidoidea</taxon>
        <taxon>Agaonidae</taxon>
        <taxon>Agaoninae</taxon>
        <taxon>Ceratosolen</taxon>
    </lineage>
</organism>
<dbReference type="KEGG" id="csol:105363360"/>
<feature type="compositionally biased region" description="Polar residues" evidence="1">
    <location>
        <begin position="1"/>
        <end position="28"/>
    </location>
</feature>
<gene>
    <name evidence="3" type="primary">LOC105363360</name>
</gene>
<dbReference type="PANTHER" id="PTHR19316">
    <property type="entry name" value="PROTEIN FOLDING REGULATOR"/>
    <property type="match status" value="1"/>
</dbReference>
<sequence length="367" mass="41490">MDRNTNLQNQSTEKSSTEQASLNSSTRPLSIEPPRSSYNDNQIEVLPNQPRQPADLQGLLRFAMEATKVEDAPNESNFYPIDDERKRFLDEALSSMSVNITDELQKDVKLLKNIMDLREEDDPSEYEAALDRVTDWADSMDMANDFYKIGGFSIFGICLNSSHNGIRWRVANLIAELTQNNSYCQEKVLEAGYMPILLNMIDSDTSELSRIKALYAVSCIVRGCAIGLRHMEVNDGFSVLIRTMQSPIQKLQIKSAFLLSSLCTKDKDNGLKLSLIKMGLIEQACGLLAMSSLLPETREQLLNVLNGLVNDNYYPALKECRRPELCLKQTLDRHLQESKAENCIDTESICNELLDKVFADVELELER</sequence>
<evidence type="ECO:0000313" key="3">
    <source>
        <dbReference type="RefSeq" id="XP_011499329.1"/>
    </source>
</evidence>
<proteinExistence type="predicted"/>
<evidence type="ECO:0000313" key="2">
    <source>
        <dbReference type="Proteomes" id="UP000695007"/>
    </source>
</evidence>